<reference evidence="1 2" key="1">
    <citation type="submission" date="2016-12" db="EMBL/GenBank/DDBJ databases">
        <title>The genomes of Aspergillus section Nigri reveals drivers in fungal speciation.</title>
        <authorList>
            <consortium name="DOE Joint Genome Institute"/>
            <person name="Vesth T.C."/>
            <person name="Nybo J."/>
            <person name="Theobald S."/>
            <person name="Brandl J."/>
            <person name="Frisvad J.C."/>
            <person name="Nielsen K.F."/>
            <person name="Lyhne E.K."/>
            <person name="Kogle M.E."/>
            <person name="Kuo A."/>
            <person name="Riley R."/>
            <person name="Clum A."/>
            <person name="Nolan M."/>
            <person name="Lipzen A."/>
            <person name="Salamov A."/>
            <person name="Henrissat B."/>
            <person name="Wiebenga A."/>
            <person name="De Vries R.P."/>
            <person name="Grigoriev I.V."/>
            <person name="Mortensen U.H."/>
            <person name="Andersen M.R."/>
            <person name="Baker S.E."/>
        </authorList>
    </citation>
    <scope>NUCLEOTIDE SEQUENCE [LARGE SCALE GENOMIC DNA]</scope>
    <source>
        <strain evidence="1 2">CBS 121591</strain>
    </source>
</reference>
<dbReference type="RefSeq" id="XP_025492468.1">
    <property type="nucleotide sequence ID" value="XM_025641431.1"/>
</dbReference>
<name>A0A319D2V7_9EURO</name>
<keyword evidence="2" id="KW-1185">Reference proteome</keyword>
<dbReference type="Proteomes" id="UP000248340">
    <property type="component" value="Unassembled WGS sequence"/>
</dbReference>
<sequence length="162" mass="18115">MSRWVSGRCARKDTRRSQLHTCCYRGRIAQSQWCNMPDHVLPLGRAIHPDPFKRTIIVPRPLLIELRRARQHVPHHSAVEVTPEPLHQGRTGGFKLEETGIIGPRVPNERVVNCDRLQRAPVGLQQAGDDVAIHADVDFDLQSLQRCSLGLGALVAGPCDSR</sequence>
<gene>
    <name evidence="1" type="ORF">BO82DRAFT_64884</name>
</gene>
<proteinExistence type="predicted"/>
<evidence type="ECO:0000313" key="1">
    <source>
        <dbReference type="EMBL" id="PYH82268.1"/>
    </source>
</evidence>
<evidence type="ECO:0000313" key="2">
    <source>
        <dbReference type="Proteomes" id="UP000248340"/>
    </source>
</evidence>
<dbReference type="GeneID" id="37144173"/>
<organism evidence="1 2">
    <name type="scientific">Aspergillus uvarum CBS 121591</name>
    <dbReference type="NCBI Taxonomy" id="1448315"/>
    <lineage>
        <taxon>Eukaryota</taxon>
        <taxon>Fungi</taxon>
        <taxon>Dikarya</taxon>
        <taxon>Ascomycota</taxon>
        <taxon>Pezizomycotina</taxon>
        <taxon>Eurotiomycetes</taxon>
        <taxon>Eurotiomycetidae</taxon>
        <taxon>Eurotiales</taxon>
        <taxon>Aspergillaceae</taxon>
        <taxon>Aspergillus</taxon>
        <taxon>Aspergillus subgen. Circumdati</taxon>
    </lineage>
</organism>
<protein>
    <submittedName>
        <fullName evidence="1">Uncharacterized protein</fullName>
    </submittedName>
</protein>
<dbReference type="EMBL" id="KZ821696">
    <property type="protein sequence ID" value="PYH82268.1"/>
    <property type="molecule type" value="Genomic_DNA"/>
</dbReference>
<dbReference type="AlphaFoldDB" id="A0A319D2V7"/>
<dbReference type="VEuPathDB" id="FungiDB:BO82DRAFT_64884"/>
<accession>A0A319D2V7</accession>